<sequence length="76" mass="9208">MILKYILIPRPLHRFWNNSADIFFLRKRKNNKQPKRNSVISCEDLLRRRQLEIKRITSGNIDQFSKNSFNSQNEKC</sequence>
<accession>A0A8T0FTZ5</accession>
<keyword evidence="2" id="KW-1185">Reference proteome</keyword>
<protein>
    <submittedName>
        <fullName evidence="1">Uncharacterized protein</fullName>
    </submittedName>
</protein>
<gene>
    <name evidence="1" type="ORF">HNY73_004661</name>
</gene>
<reference evidence="1" key="2">
    <citation type="submission" date="2020-06" db="EMBL/GenBank/DDBJ databases">
        <authorList>
            <person name="Sheffer M."/>
        </authorList>
    </citation>
    <scope>NUCLEOTIDE SEQUENCE</scope>
</reference>
<evidence type="ECO:0000313" key="2">
    <source>
        <dbReference type="Proteomes" id="UP000807504"/>
    </source>
</evidence>
<proteinExistence type="predicted"/>
<organism evidence="1 2">
    <name type="scientific">Argiope bruennichi</name>
    <name type="common">Wasp spider</name>
    <name type="synonym">Aranea bruennichi</name>
    <dbReference type="NCBI Taxonomy" id="94029"/>
    <lineage>
        <taxon>Eukaryota</taxon>
        <taxon>Metazoa</taxon>
        <taxon>Ecdysozoa</taxon>
        <taxon>Arthropoda</taxon>
        <taxon>Chelicerata</taxon>
        <taxon>Arachnida</taxon>
        <taxon>Araneae</taxon>
        <taxon>Araneomorphae</taxon>
        <taxon>Entelegynae</taxon>
        <taxon>Araneoidea</taxon>
        <taxon>Araneidae</taxon>
        <taxon>Argiope</taxon>
    </lineage>
</organism>
<name>A0A8T0FTZ5_ARGBR</name>
<comment type="caution">
    <text evidence="1">The sequence shown here is derived from an EMBL/GenBank/DDBJ whole genome shotgun (WGS) entry which is preliminary data.</text>
</comment>
<dbReference type="EMBL" id="JABXBU010000003">
    <property type="protein sequence ID" value="KAF8793139.1"/>
    <property type="molecule type" value="Genomic_DNA"/>
</dbReference>
<dbReference type="AlphaFoldDB" id="A0A8T0FTZ5"/>
<evidence type="ECO:0000313" key="1">
    <source>
        <dbReference type="EMBL" id="KAF8793139.1"/>
    </source>
</evidence>
<reference evidence="1" key="1">
    <citation type="journal article" date="2020" name="bioRxiv">
        <title>Chromosome-level reference genome of the European wasp spider Argiope bruennichi: a resource for studies on range expansion and evolutionary adaptation.</title>
        <authorList>
            <person name="Sheffer M.M."/>
            <person name="Hoppe A."/>
            <person name="Krehenwinkel H."/>
            <person name="Uhl G."/>
            <person name="Kuss A.W."/>
            <person name="Jensen L."/>
            <person name="Jensen C."/>
            <person name="Gillespie R.G."/>
            <person name="Hoff K.J."/>
            <person name="Prost S."/>
        </authorList>
    </citation>
    <scope>NUCLEOTIDE SEQUENCE</scope>
</reference>
<dbReference type="Proteomes" id="UP000807504">
    <property type="component" value="Unassembled WGS sequence"/>
</dbReference>